<proteinExistence type="predicted"/>
<sequence length="151" mass="16954">MGHYSHYLIFLCYRMITDRTAEDEMTTSPDSSKGFTSTVYEIVVVSVAGTMLLASALIFLLVVARKRGYNFYGMCTEERETANINVSRNTQDGISTTNLPGPVHITYVTEKEKPISEIPITRVKLSRDALLYISLITCMNLPDDIESEETL</sequence>
<organism evidence="2 3">
    <name type="scientific">Xenopus laevis</name>
    <name type="common">African clawed frog</name>
    <dbReference type="NCBI Taxonomy" id="8355"/>
    <lineage>
        <taxon>Eukaryota</taxon>
        <taxon>Metazoa</taxon>
        <taxon>Chordata</taxon>
        <taxon>Craniata</taxon>
        <taxon>Vertebrata</taxon>
        <taxon>Euteleostomi</taxon>
        <taxon>Amphibia</taxon>
        <taxon>Batrachia</taxon>
        <taxon>Anura</taxon>
        <taxon>Pipoidea</taxon>
        <taxon>Pipidae</taxon>
        <taxon>Xenopodinae</taxon>
        <taxon>Xenopus</taxon>
        <taxon>Xenopus</taxon>
    </lineage>
</organism>
<gene>
    <name evidence="2" type="ORF">XELAEV_18008468mg</name>
</gene>
<keyword evidence="1" id="KW-1133">Transmembrane helix</keyword>
<evidence type="ECO:0000256" key="1">
    <source>
        <dbReference type="SAM" id="Phobius"/>
    </source>
</evidence>
<protein>
    <submittedName>
        <fullName evidence="2">Uncharacterized protein</fullName>
    </submittedName>
</protein>
<dbReference type="Proteomes" id="UP000694892">
    <property type="component" value="Chromosome 1L"/>
</dbReference>
<evidence type="ECO:0000313" key="2">
    <source>
        <dbReference type="EMBL" id="OCU02702.1"/>
    </source>
</evidence>
<name>A0A974E448_XENLA</name>
<keyword evidence="1" id="KW-0472">Membrane</keyword>
<feature type="transmembrane region" description="Helical" evidence="1">
    <location>
        <begin position="42"/>
        <end position="64"/>
    </location>
</feature>
<dbReference type="AlphaFoldDB" id="A0A974E448"/>
<dbReference type="EMBL" id="CM004466">
    <property type="protein sequence ID" value="OCU02702.1"/>
    <property type="molecule type" value="Genomic_DNA"/>
</dbReference>
<accession>A0A974E448</accession>
<reference evidence="3" key="1">
    <citation type="journal article" date="2016" name="Nature">
        <title>Genome evolution in the allotetraploid frog Xenopus laevis.</title>
        <authorList>
            <person name="Session A.M."/>
            <person name="Uno Y."/>
            <person name="Kwon T."/>
            <person name="Chapman J.A."/>
            <person name="Toyoda A."/>
            <person name="Takahashi S."/>
            <person name="Fukui A."/>
            <person name="Hikosaka A."/>
            <person name="Suzuki A."/>
            <person name="Kondo M."/>
            <person name="van Heeringen S.J."/>
            <person name="Quigley I."/>
            <person name="Heinz S."/>
            <person name="Ogino H."/>
            <person name="Ochi H."/>
            <person name="Hellsten U."/>
            <person name="Lyons J.B."/>
            <person name="Simakov O."/>
            <person name="Putnam N."/>
            <person name="Stites J."/>
            <person name="Kuroki Y."/>
            <person name="Tanaka T."/>
            <person name="Michiue T."/>
            <person name="Watanabe M."/>
            <person name="Bogdanovic O."/>
            <person name="Lister R."/>
            <person name="Georgiou G."/>
            <person name="Paranjpe S.S."/>
            <person name="van Kruijsbergen I."/>
            <person name="Shu S."/>
            <person name="Carlson J."/>
            <person name="Kinoshita T."/>
            <person name="Ohta Y."/>
            <person name="Mawaribuchi S."/>
            <person name="Jenkins J."/>
            <person name="Grimwood J."/>
            <person name="Schmutz J."/>
            <person name="Mitros T."/>
            <person name="Mozaffari S.V."/>
            <person name="Suzuki Y."/>
            <person name="Haramoto Y."/>
            <person name="Yamamoto T.S."/>
            <person name="Takagi C."/>
            <person name="Heald R."/>
            <person name="Miller K."/>
            <person name="Haudenschild C."/>
            <person name="Kitzman J."/>
            <person name="Nakayama T."/>
            <person name="Izutsu Y."/>
            <person name="Robert J."/>
            <person name="Fortriede J."/>
            <person name="Burns K."/>
            <person name="Lotay V."/>
            <person name="Karimi K."/>
            <person name="Yasuoka Y."/>
            <person name="Dichmann D.S."/>
            <person name="Flajnik M.F."/>
            <person name="Houston D.W."/>
            <person name="Shendure J."/>
            <person name="DuPasquier L."/>
            <person name="Vize P.D."/>
            <person name="Zorn A.M."/>
            <person name="Ito M."/>
            <person name="Marcotte E.M."/>
            <person name="Wallingford J.B."/>
            <person name="Ito Y."/>
            <person name="Asashima M."/>
            <person name="Ueno N."/>
            <person name="Matsuda Y."/>
            <person name="Veenstra G.J."/>
            <person name="Fujiyama A."/>
            <person name="Harland R.M."/>
            <person name="Taira M."/>
            <person name="Rokhsar D.S."/>
        </authorList>
    </citation>
    <scope>NUCLEOTIDE SEQUENCE [LARGE SCALE GENOMIC DNA]</scope>
    <source>
        <strain evidence="3">J</strain>
    </source>
</reference>
<keyword evidence="1" id="KW-0812">Transmembrane</keyword>
<evidence type="ECO:0000313" key="3">
    <source>
        <dbReference type="Proteomes" id="UP000694892"/>
    </source>
</evidence>